<sequence length="398" mass="46638">MTIIRRRRGKNLVKAFLLLYKSIFLISFEMTLDSVINVKFYKGLVLEKHRFKCKMDLLKAEIERKKRQLDESQVLVPGKKYFKRGDLAKHYQQSFYNRNSYDVENSSTNEELIEKKDVPLSEPEESKKEEILPRKDVIRRLRDRGEPILLFGETELEAYQRLKRHETLEPDVNKGQGGQNDFKAALDKVDQEYLNELIKTTDGAAKSNDVAFKDDGTTLEDIEKMKKELGQINRDWDQEIVLRFLKYILKLWGEELNSRTEDQKRTMKGKMGSATHTQTVAYLKPLFRKLKQKKVEEDILESMVEIVKYIMNRDYIKANDAYLEMAIGNAPWPIGVTMVGIHARTGREKISSRYVAHVLNDETQRKYIQALKRLMTQCQHFFPTDPSRSVNYESIHSV</sequence>
<protein>
    <recommendedName>
        <fullName evidence="3">Pre-mRNA-splicing factor 18</fullName>
    </recommendedName>
    <alternativeName>
        <fullName evidence="8">PRP18 homolog</fullName>
    </alternativeName>
</protein>
<dbReference type="STRING" id="37653.A0A0L8FL90"/>
<evidence type="ECO:0000256" key="5">
    <source>
        <dbReference type="ARBA" id="ARBA00022728"/>
    </source>
</evidence>
<keyword evidence="11" id="KW-0472">Membrane</keyword>
<keyword evidence="6" id="KW-0508">mRNA splicing</keyword>
<feature type="coiled-coil region" evidence="9">
    <location>
        <begin position="48"/>
        <end position="75"/>
    </location>
</feature>
<feature type="domain" description="Pre-mRNA processing factor 4 (PRP4)-like" evidence="12">
    <location>
        <begin position="132"/>
        <end position="184"/>
    </location>
</feature>
<dbReference type="SMART" id="SM00500">
    <property type="entry name" value="SFM"/>
    <property type="match status" value="1"/>
</dbReference>
<evidence type="ECO:0000256" key="9">
    <source>
        <dbReference type="SAM" id="Coils"/>
    </source>
</evidence>
<dbReference type="KEGG" id="obi:106882627"/>
<keyword evidence="5" id="KW-0747">Spliceosome</keyword>
<dbReference type="InterPro" id="IPR014906">
    <property type="entry name" value="PRP4-like"/>
</dbReference>
<dbReference type="Gene3D" id="1.20.940.10">
    <property type="entry name" value="Functional domain of the splicing factor Prp18"/>
    <property type="match status" value="1"/>
</dbReference>
<evidence type="ECO:0000256" key="2">
    <source>
        <dbReference type="ARBA" id="ARBA00008137"/>
    </source>
</evidence>
<feature type="transmembrane region" description="Helical" evidence="11">
    <location>
        <begin position="12"/>
        <end position="32"/>
    </location>
</feature>
<dbReference type="GO" id="GO:0000350">
    <property type="term" value="P:generation of catalytic spliceosome for second transesterification step"/>
    <property type="evidence" value="ECO:0007669"/>
    <property type="project" value="TreeGrafter"/>
</dbReference>
<keyword evidence="11" id="KW-1133">Transmembrane helix</keyword>
<evidence type="ECO:0000259" key="12">
    <source>
        <dbReference type="SMART" id="SM00500"/>
    </source>
</evidence>
<dbReference type="InterPro" id="IPR004098">
    <property type="entry name" value="Prp18"/>
</dbReference>
<evidence type="ECO:0000313" key="13">
    <source>
        <dbReference type="EMBL" id="KOF65432.1"/>
    </source>
</evidence>
<keyword evidence="11" id="KW-0812">Transmembrane</keyword>
<dbReference type="PANTHER" id="PTHR13007">
    <property type="entry name" value="PRE-MRNA SPLICING FACTOR-RELATED"/>
    <property type="match status" value="1"/>
</dbReference>
<dbReference type="InterPro" id="IPR039979">
    <property type="entry name" value="PRPF18"/>
</dbReference>
<evidence type="ECO:0000256" key="8">
    <source>
        <dbReference type="ARBA" id="ARBA00031388"/>
    </source>
</evidence>
<dbReference type="AlphaFoldDB" id="A0A0L8FL90"/>
<gene>
    <name evidence="13" type="ORF">OCBIM_22015533mg</name>
</gene>
<accession>A0A0L8FL90</accession>
<dbReference type="EMBL" id="KQ429401">
    <property type="protein sequence ID" value="KOF65432.1"/>
    <property type="molecule type" value="Genomic_DNA"/>
</dbReference>
<keyword evidence="7" id="KW-0539">Nucleus</keyword>
<keyword evidence="4" id="KW-0507">mRNA processing</keyword>
<evidence type="ECO:0000256" key="3">
    <source>
        <dbReference type="ARBA" id="ARBA00018242"/>
    </source>
</evidence>
<proteinExistence type="inferred from homology"/>
<comment type="subcellular location">
    <subcellularLocation>
        <location evidence="1">Nucleus</location>
    </subcellularLocation>
</comment>
<dbReference type="SUPFAM" id="SSF47938">
    <property type="entry name" value="Functional domain of the splicing factor Prp18"/>
    <property type="match status" value="1"/>
</dbReference>
<reference evidence="13" key="1">
    <citation type="submission" date="2015-07" db="EMBL/GenBank/DDBJ databases">
        <title>MeaNS - Measles Nucleotide Surveillance Program.</title>
        <authorList>
            <person name="Tran T."/>
            <person name="Druce J."/>
        </authorList>
    </citation>
    <scope>NUCLEOTIDE SEQUENCE</scope>
    <source>
        <strain evidence="13">UCB-OBI-ISO-001</strain>
        <tissue evidence="13">Gonad</tissue>
    </source>
</reference>
<keyword evidence="9" id="KW-0175">Coiled coil</keyword>
<dbReference type="GO" id="GO:0071021">
    <property type="term" value="C:U2-type post-spliceosomal complex"/>
    <property type="evidence" value="ECO:0007669"/>
    <property type="project" value="TreeGrafter"/>
</dbReference>
<evidence type="ECO:0000256" key="6">
    <source>
        <dbReference type="ARBA" id="ARBA00023187"/>
    </source>
</evidence>
<feature type="compositionally biased region" description="Basic and acidic residues" evidence="10">
    <location>
        <begin position="112"/>
        <end position="127"/>
    </location>
</feature>
<organism evidence="13">
    <name type="scientific">Octopus bimaculoides</name>
    <name type="common">California two-spotted octopus</name>
    <dbReference type="NCBI Taxonomy" id="37653"/>
    <lineage>
        <taxon>Eukaryota</taxon>
        <taxon>Metazoa</taxon>
        <taxon>Spiralia</taxon>
        <taxon>Lophotrochozoa</taxon>
        <taxon>Mollusca</taxon>
        <taxon>Cephalopoda</taxon>
        <taxon>Coleoidea</taxon>
        <taxon>Octopodiformes</taxon>
        <taxon>Octopoda</taxon>
        <taxon>Incirrata</taxon>
        <taxon>Octopodidae</taxon>
        <taxon>Octopus</taxon>
    </lineage>
</organism>
<evidence type="ECO:0000256" key="4">
    <source>
        <dbReference type="ARBA" id="ARBA00022664"/>
    </source>
</evidence>
<feature type="region of interest" description="Disordered" evidence="10">
    <location>
        <begin position="106"/>
        <end position="127"/>
    </location>
</feature>
<dbReference type="PANTHER" id="PTHR13007:SF19">
    <property type="entry name" value="PRE-MRNA-SPLICING FACTOR 18"/>
    <property type="match status" value="1"/>
</dbReference>
<evidence type="ECO:0000256" key="10">
    <source>
        <dbReference type="SAM" id="MobiDB-lite"/>
    </source>
</evidence>
<evidence type="ECO:0000256" key="1">
    <source>
        <dbReference type="ARBA" id="ARBA00004123"/>
    </source>
</evidence>
<name>A0A0L8FL90_OCTBM</name>
<evidence type="ECO:0000256" key="11">
    <source>
        <dbReference type="SAM" id="Phobius"/>
    </source>
</evidence>
<dbReference type="Gene3D" id="4.10.280.110">
    <property type="entry name" value="Pre-mRNA processing factor 4 domain"/>
    <property type="match status" value="1"/>
</dbReference>
<dbReference type="Pfam" id="PF02840">
    <property type="entry name" value="Prp18"/>
    <property type="match status" value="1"/>
</dbReference>
<dbReference type="Pfam" id="PF08799">
    <property type="entry name" value="PRP4"/>
    <property type="match status" value="1"/>
</dbReference>
<dbReference type="OrthoDB" id="10261918at2759"/>
<dbReference type="GO" id="GO:0005682">
    <property type="term" value="C:U5 snRNP"/>
    <property type="evidence" value="ECO:0007669"/>
    <property type="project" value="TreeGrafter"/>
</dbReference>
<dbReference type="InterPro" id="IPR036285">
    <property type="entry name" value="PRP4-like_sf"/>
</dbReference>
<dbReference type="FunFam" id="1.20.940.10:FF:000002">
    <property type="entry name" value="Pre-mRNA processing factor 18"/>
    <property type="match status" value="1"/>
</dbReference>
<dbReference type="GO" id="GO:0046540">
    <property type="term" value="C:U4/U6 x U5 tri-snRNP complex"/>
    <property type="evidence" value="ECO:0007669"/>
    <property type="project" value="TreeGrafter"/>
</dbReference>
<comment type="similarity">
    <text evidence="2">Belongs to the PRP18 family.</text>
</comment>
<dbReference type="SUPFAM" id="SSF158230">
    <property type="entry name" value="PRP4-like"/>
    <property type="match status" value="1"/>
</dbReference>
<evidence type="ECO:0000256" key="7">
    <source>
        <dbReference type="ARBA" id="ARBA00023242"/>
    </source>
</evidence>